<gene>
    <name evidence="3" type="ORF">G8759_30640</name>
</gene>
<dbReference type="EMBL" id="CP050063">
    <property type="protein sequence ID" value="QIP16691.1"/>
    <property type="molecule type" value="Genomic_DNA"/>
</dbReference>
<organism evidence="3 4">
    <name type="scientific">Spirosoma aureum</name>
    <dbReference type="NCBI Taxonomy" id="2692134"/>
    <lineage>
        <taxon>Bacteria</taxon>
        <taxon>Pseudomonadati</taxon>
        <taxon>Bacteroidota</taxon>
        <taxon>Cytophagia</taxon>
        <taxon>Cytophagales</taxon>
        <taxon>Cytophagaceae</taxon>
        <taxon>Spirosoma</taxon>
    </lineage>
</organism>
<name>A0A6G9AW34_9BACT</name>
<evidence type="ECO:0000313" key="3">
    <source>
        <dbReference type="EMBL" id="QIP16691.1"/>
    </source>
</evidence>
<dbReference type="Pfam" id="PF00534">
    <property type="entry name" value="Glycos_transf_1"/>
    <property type="match status" value="1"/>
</dbReference>
<keyword evidence="4" id="KW-1185">Reference proteome</keyword>
<dbReference type="CDD" id="cd03811">
    <property type="entry name" value="GT4_GT28_WabH-like"/>
    <property type="match status" value="1"/>
</dbReference>
<dbReference type="Pfam" id="PF13439">
    <property type="entry name" value="Glyco_transf_4"/>
    <property type="match status" value="1"/>
</dbReference>
<reference evidence="3 4" key="1">
    <citation type="submission" date="2020-03" db="EMBL/GenBank/DDBJ databases">
        <authorList>
            <person name="Kim M.K."/>
        </authorList>
    </citation>
    <scope>NUCLEOTIDE SEQUENCE [LARGE SCALE GENOMIC DNA]</scope>
    <source>
        <strain evidence="3 4">BT328</strain>
    </source>
</reference>
<evidence type="ECO:0000259" key="2">
    <source>
        <dbReference type="Pfam" id="PF13439"/>
    </source>
</evidence>
<dbReference type="Proteomes" id="UP000501802">
    <property type="component" value="Chromosome"/>
</dbReference>
<sequence>MKIVHINFGLETGGIETMLVDILNEQCADATVYLLLINEQIDVNLIATIDPRVQILRIGRPKGSRNPLYITKLNAALLRLKPDVVHCHNHQIARLLWGRTGRRYLTIHDVQVPTSYFGRYDKLFAISDIVRQDVLQRTGLDAYRIYNGIRTEAIVARTAYSANDVFRIVQISRLQHNKKGQHILLNALRELVYSYHLTHLRVEFVGEGDSRIYLQQLTNELGLTDYVTFAGLKTRADLYQELQNYHLLVQPSLYEGFGLTVAEGMAAGVPVLVSAIDGPMELIDNDRFGYSFPSGDAHQLAERIRGLVLDYESKAVRTMATSARQHACTTFDVRQTASRYLASY</sequence>
<feature type="domain" description="Glycosyl transferase family 1" evidence="1">
    <location>
        <begin position="166"/>
        <end position="315"/>
    </location>
</feature>
<protein>
    <submittedName>
        <fullName evidence="3">Glycosyltransferase</fullName>
    </submittedName>
</protein>
<dbReference type="InterPro" id="IPR001296">
    <property type="entry name" value="Glyco_trans_1"/>
</dbReference>
<keyword evidence="3" id="KW-0808">Transferase</keyword>
<dbReference type="PANTHER" id="PTHR12526">
    <property type="entry name" value="GLYCOSYLTRANSFERASE"/>
    <property type="match status" value="1"/>
</dbReference>
<dbReference type="InterPro" id="IPR028098">
    <property type="entry name" value="Glyco_trans_4-like_N"/>
</dbReference>
<dbReference type="Gene3D" id="3.40.50.2000">
    <property type="entry name" value="Glycogen Phosphorylase B"/>
    <property type="match status" value="2"/>
</dbReference>
<evidence type="ECO:0000259" key="1">
    <source>
        <dbReference type="Pfam" id="PF00534"/>
    </source>
</evidence>
<dbReference type="GO" id="GO:0016757">
    <property type="term" value="F:glycosyltransferase activity"/>
    <property type="evidence" value="ECO:0007669"/>
    <property type="project" value="InterPro"/>
</dbReference>
<proteinExistence type="predicted"/>
<dbReference type="SUPFAM" id="SSF53756">
    <property type="entry name" value="UDP-Glycosyltransferase/glycogen phosphorylase"/>
    <property type="match status" value="1"/>
</dbReference>
<accession>A0A6G9AW34</accession>
<dbReference type="AlphaFoldDB" id="A0A6G9AW34"/>
<dbReference type="RefSeq" id="WP_167216823.1">
    <property type="nucleotide sequence ID" value="NZ_CP050063.1"/>
</dbReference>
<feature type="domain" description="Glycosyltransferase subfamily 4-like N-terminal" evidence="2">
    <location>
        <begin position="13"/>
        <end position="152"/>
    </location>
</feature>
<evidence type="ECO:0000313" key="4">
    <source>
        <dbReference type="Proteomes" id="UP000501802"/>
    </source>
</evidence>
<dbReference type="KEGG" id="spib:G8759_30640"/>